<proteinExistence type="predicted"/>
<feature type="chain" id="PRO_5045208165" evidence="1">
    <location>
        <begin position="20"/>
        <end position="321"/>
    </location>
</feature>
<reference evidence="2 3" key="1">
    <citation type="submission" date="2023-08" db="EMBL/GenBank/DDBJ databases">
        <title>A Necator americanus chromosomal reference genome.</title>
        <authorList>
            <person name="Ilik V."/>
            <person name="Petrzelkova K.J."/>
            <person name="Pardy F."/>
            <person name="Fuh T."/>
            <person name="Niatou-Singa F.S."/>
            <person name="Gouil Q."/>
            <person name="Baker L."/>
            <person name="Ritchie M.E."/>
            <person name="Jex A.R."/>
            <person name="Gazzola D."/>
            <person name="Li H."/>
            <person name="Toshio Fujiwara R."/>
            <person name="Zhan B."/>
            <person name="Aroian R.V."/>
            <person name="Pafco B."/>
            <person name="Schwarz E.M."/>
        </authorList>
    </citation>
    <scope>NUCLEOTIDE SEQUENCE [LARGE SCALE GENOMIC DNA]</scope>
    <source>
        <strain evidence="2 3">Aroian</strain>
        <tissue evidence="2">Whole animal</tissue>
    </source>
</reference>
<dbReference type="EMBL" id="JAVFWL010000003">
    <property type="protein sequence ID" value="KAK6744868.1"/>
    <property type="molecule type" value="Genomic_DNA"/>
</dbReference>
<protein>
    <submittedName>
        <fullName evidence="2">Uncharacterized protein</fullName>
    </submittedName>
</protein>
<accession>A0ABR1D2V6</accession>
<gene>
    <name evidence="2" type="primary">Necator_chrIII.g12298</name>
    <name evidence="2" type="ORF">RB195_011532</name>
</gene>
<dbReference type="Proteomes" id="UP001303046">
    <property type="component" value="Unassembled WGS sequence"/>
</dbReference>
<keyword evidence="3" id="KW-1185">Reference proteome</keyword>
<comment type="caution">
    <text evidence="2">The sequence shown here is derived from an EMBL/GenBank/DDBJ whole genome shotgun (WGS) entry which is preliminary data.</text>
</comment>
<name>A0ABR1D2V6_NECAM</name>
<evidence type="ECO:0000313" key="2">
    <source>
        <dbReference type="EMBL" id="KAK6744868.1"/>
    </source>
</evidence>
<evidence type="ECO:0000256" key="1">
    <source>
        <dbReference type="SAM" id="SignalP"/>
    </source>
</evidence>
<feature type="signal peptide" evidence="1">
    <location>
        <begin position="1"/>
        <end position="19"/>
    </location>
</feature>
<keyword evidence="1" id="KW-0732">Signal</keyword>
<sequence length="321" mass="36821">MASTFKAILLTSFLGSVSSQGSVYELMKSVSGFTVSDLDILFDFIDKFGRWNLGPFERFPGFYQRSRDFTHKYDHRSSEGKGFIDKIFRGAHDEHVLKVPSYITWRRLQSQFRSLDSSDCTDLVKTFPALSKLGSCGEGSTVAPQTRPNLRLSRSPEAYIGNEPFCSFYGVQSSILTYFKTAIRILKSSGLYLRKLRKRIEEHLKSTVDELDQGYLSKHKVTAVLKHTESALSLLPNEKNVKIFSEPIRMVTRSLLKASGEFLDRLEECYRVAAKEKEQVRRIAERVKNEKKESYALERRDVARYLRATEEKISNLPLRGK</sequence>
<evidence type="ECO:0000313" key="3">
    <source>
        <dbReference type="Proteomes" id="UP001303046"/>
    </source>
</evidence>
<organism evidence="2 3">
    <name type="scientific">Necator americanus</name>
    <name type="common">Human hookworm</name>
    <dbReference type="NCBI Taxonomy" id="51031"/>
    <lineage>
        <taxon>Eukaryota</taxon>
        <taxon>Metazoa</taxon>
        <taxon>Ecdysozoa</taxon>
        <taxon>Nematoda</taxon>
        <taxon>Chromadorea</taxon>
        <taxon>Rhabditida</taxon>
        <taxon>Rhabditina</taxon>
        <taxon>Rhabditomorpha</taxon>
        <taxon>Strongyloidea</taxon>
        <taxon>Ancylostomatidae</taxon>
        <taxon>Bunostominae</taxon>
        <taxon>Necator</taxon>
    </lineage>
</organism>